<proteinExistence type="predicted"/>
<evidence type="ECO:0000313" key="2">
    <source>
        <dbReference type="EMBL" id="APW79900.1"/>
    </source>
</evidence>
<accession>A0A1P8L6H3</accession>
<feature type="region of interest" description="Disordered" evidence="1">
    <location>
        <begin position="1"/>
        <end position="63"/>
    </location>
</feature>
<dbReference type="KEGG" id="vg:55600949"/>
<feature type="compositionally biased region" description="Basic and acidic residues" evidence="1">
    <location>
        <begin position="23"/>
        <end position="33"/>
    </location>
</feature>
<evidence type="ECO:0000256" key="1">
    <source>
        <dbReference type="SAM" id="MobiDB-lite"/>
    </source>
</evidence>
<name>A0A1P8L6H3_9CAUD</name>
<reference evidence="2 3" key="1">
    <citation type="submission" date="2016-05" db="EMBL/GenBank/DDBJ databases">
        <title>Emergence and spread of a new Community-Genotype Methicillin-Resistant Staphylococcus aureus clone in Colombia.</title>
        <authorList>
            <person name="Escobar-Perez J."/>
            <person name="Reyes N."/>
            <person name="Marquez-Ortiz A."/>
            <person name="Rebollo J."/>
            <person name="Pinzon H."/>
            <person name="Tovar C."/>
            <person name="Moreno J.C."/>
            <person name="Corredor Z.R."/>
            <person name="Castro B.C."/>
            <person name="Moncada M.G."/>
            <person name="Vanegas N.G."/>
        </authorList>
    </citation>
    <scope>NUCLEOTIDE SEQUENCE [LARGE SCALE GENOMIC DNA]</scope>
</reference>
<dbReference type="EMBL" id="KX232515">
    <property type="protein sequence ID" value="APW79900.1"/>
    <property type="molecule type" value="Genomic_DNA"/>
</dbReference>
<evidence type="ECO:0000313" key="3">
    <source>
        <dbReference type="Proteomes" id="UP000223561"/>
    </source>
</evidence>
<dbReference type="GeneID" id="55600949"/>
<organism evidence="2 3">
    <name type="scientific">Staphylococcus phage 3 AJ-2017</name>
    <dbReference type="NCBI Taxonomy" id="1934428"/>
    <lineage>
        <taxon>Viruses</taxon>
        <taxon>Duplodnaviria</taxon>
        <taxon>Heunggongvirae</taxon>
        <taxon>Uroviricota</taxon>
        <taxon>Caudoviricetes</taxon>
        <taxon>Bronfenbrennervirinae</taxon>
        <taxon>Peeveelvirus</taxon>
        <taxon>Peeveelvirus pv3AJ2017</taxon>
    </lineage>
</organism>
<keyword evidence="3" id="KW-1185">Reference proteome</keyword>
<sequence length="63" mass="7109">MTKDNNKQYNPKDPGHHGGGGAGHEKRSNEPARKSYNNRTTELERPSESTMESLFGNDYKKKS</sequence>
<dbReference type="Proteomes" id="UP000223561">
    <property type="component" value="Segment"/>
</dbReference>
<dbReference type="RefSeq" id="YP_009831013.1">
    <property type="nucleotide sequence ID" value="NC_048644.1"/>
</dbReference>
<protein>
    <submittedName>
        <fullName evidence="2">Uncharacterized protein</fullName>
    </submittedName>
</protein>